<evidence type="ECO:0000313" key="2">
    <source>
        <dbReference type="Proteomes" id="UP001253193"/>
    </source>
</evidence>
<name>A0AAW8Q0K1_VIBPH</name>
<evidence type="ECO:0000313" key="1">
    <source>
        <dbReference type="EMBL" id="MDS1821179.1"/>
    </source>
</evidence>
<gene>
    <name evidence="1" type="ORF">QX249_10945</name>
</gene>
<protein>
    <submittedName>
        <fullName evidence="1">Uncharacterized protein</fullName>
    </submittedName>
</protein>
<comment type="caution">
    <text evidence="1">The sequence shown here is derived from an EMBL/GenBank/DDBJ whole genome shotgun (WGS) entry which is preliminary data.</text>
</comment>
<proteinExistence type="predicted"/>
<sequence length="144" mass="16039">MISQSRNIQVSVCGLPPALQHIFYGKQTVSLDSVYSSLKALAIDITCIEKMKESNNDLTPLDGYKLAKTSGMESLEVICTDFLSGSDTFHNGARVVSIHVALRPFFKTQLTQDSLDKDVMANELLRVHADCELSLIERYLQNNE</sequence>
<dbReference type="RefSeq" id="WP_311020036.1">
    <property type="nucleotide sequence ID" value="NZ_JAUHGG010000003.1"/>
</dbReference>
<dbReference type="Proteomes" id="UP001253193">
    <property type="component" value="Unassembled WGS sequence"/>
</dbReference>
<organism evidence="1 2">
    <name type="scientific">Vibrio parahaemolyticus</name>
    <dbReference type="NCBI Taxonomy" id="670"/>
    <lineage>
        <taxon>Bacteria</taxon>
        <taxon>Pseudomonadati</taxon>
        <taxon>Pseudomonadota</taxon>
        <taxon>Gammaproteobacteria</taxon>
        <taxon>Vibrionales</taxon>
        <taxon>Vibrionaceae</taxon>
        <taxon>Vibrio</taxon>
    </lineage>
</organism>
<reference evidence="1" key="1">
    <citation type="submission" date="2023-06" db="EMBL/GenBank/DDBJ databases">
        <title>Genomic Diversity of Vibrio spp. and Metagenomic Analysis of Pathogens in Florida Gulf Coastal Waters Following Hurricane Ian.</title>
        <authorList>
            <person name="Brumfield K.D."/>
        </authorList>
    </citation>
    <scope>NUCLEOTIDE SEQUENCE</scope>
    <source>
        <strain evidence="1">WBS2B-138</strain>
    </source>
</reference>
<dbReference type="AlphaFoldDB" id="A0AAW8Q0K1"/>
<dbReference type="EMBL" id="JAUHGG010000003">
    <property type="protein sequence ID" value="MDS1821179.1"/>
    <property type="molecule type" value="Genomic_DNA"/>
</dbReference>
<accession>A0AAW8Q0K1</accession>